<dbReference type="GO" id="GO:0003677">
    <property type="term" value="F:DNA binding"/>
    <property type="evidence" value="ECO:0007669"/>
    <property type="project" value="UniProtKB-UniRule"/>
</dbReference>
<evidence type="ECO:0000256" key="4">
    <source>
        <dbReference type="HAMAP-Rule" id="MF_01420"/>
    </source>
</evidence>
<dbReference type="PANTHER" id="PTHR37307">
    <property type="entry name" value="CELL DIVISION PROTEIN WHIA-RELATED"/>
    <property type="match status" value="1"/>
</dbReference>
<dbReference type="Gene3D" id="3.10.28.10">
    <property type="entry name" value="Homing endonucleases"/>
    <property type="match status" value="1"/>
</dbReference>
<evidence type="ECO:0000313" key="8">
    <source>
        <dbReference type="EMBL" id="HJC09674.1"/>
    </source>
</evidence>
<dbReference type="EMBL" id="DWWV01000030">
    <property type="protein sequence ID" value="HJC09674.1"/>
    <property type="molecule type" value="Genomic_DNA"/>
</dbReference>
<reference evidence="8" key="1">
    <citation type="journal article" date="2021" name="PeerJ">
        <title>Extensive microbial diversity within the chicken gut microbiome revealed by metagenomics and culture.</title>
        <authorList>
            <person name="Gilroy R."/>
            <person name="Ravi A."/>
            <person name="Getino M."/>
            <person name="Pursley I."/>
            <person name="Horton D.L."/>
            <person name="Alikhan N.F."/>
            <person name="Baker D."/>
            <person name="Gharbi K."/>
            <person name="Hall N."/>
            <person name="Watson M."/>
            <person name="Adriaenssens E.M."/>
            <person name="Foster-Nyarko E."/>
            <person name="Jarju S."/>
            <person name="Secka A."/>
            <person name="Antonio M."/>
            <person name="Oren A."/>
            <person name="Chaudhuri R.R."/>
            <person name="La Ragione R."/>
            <person name="Hildebrand F."/>
            <person name="Pallen M.J."/>
        </authorList>
    </citation>
    <scope>NUCLEOTIDE SEQUENCE</scope>
    <source>
        <strain evidence="8">ChiSxjej6B18-287</strain>
    </source>
</reference>
<dbReference type="PANTHER" id="PTHR37307:SF1">
    <property type="entry name" value="CELL DIVISION PROTEIN WHIA-RELATED"/>
    <property type="match status" value="1"/>
</dbReference>
<evidence type="ECO:0000313" key="9">
    <source>
        <dbReference type="Proteomes" id="UP000823893"/>
    </source>
</evidence>
<gene>
    <name evidence="4 8" type="primary">whiA</name>
    <name evidence="8" type="ORF">H9935_02535</name>
</gene>
<name>A0A9D2SJM3_9FIRM</name>
<dbReference type="InterPro" id="IPR003802">
    <property type="entry name" value="Sporulation_regulator_WhiA"/>
</dbReference>
<dbReference type="InterPro" id="IPR023054">
    <property type="entry name" value="Sporulation_regulator_WhiA_C"/>
</dbReference>
<evidence type="ECO:0000259" key="6">
    <source>
        <dbReference type="Pfam" id="PF10298"/>
    </source>
</evidence>
<reference evidence="8" key="2">
    <citation type="submission" date="2021-04" db="EMBL/GenBank/DDBJ databases">
        <authorList>
            <person name="Gilroy R."/>
        </authorList>
    </citation>
    <scope>NUCLEOTIDE SEQUENCE</scope>
    <source>
        <strain evidence="8">ChiSxjej6B18-287</strain>
    </source>
</reference>
<dbReference type="Pfam" id="PF02650">
    <property type="entry name" value="HTH_WhiA"/>
    <property type="match status" value="1"/>
</dbReference>
<dbReference type="NCBIfam" id="TIGR00647">
    <property type="entry name" value="DNA_bind_WhiA"/>
    <property type="match status" value="1"/>
</dbReference>
<comment type="similarity">
    <text evidence="4">Belongs to the WhiA family.</text>
</comment>
<comment type="caution">
    <text evidence="8">The sequence shown here is derived from an EMBL/GenBank/DDBJ whole genome shotgun (WGS) entry which is preliminary data.</text>
</comment>
<keyword evidence="3 4" id="KW-0131">Cell cycle</keyword>
<evidence type="ECO:0000259" key="5">
    <source>
        <dbReference type="Pfam" id="PF02650"/>
    </source>
</evidence>
<evidence type="ECO:0000259" key="7">
    <source>
        <dbReference type="Pfam" id="PF14527"/>
    </source>
</evidence>
<dbReference type="AlphaFoldDB" id="A0A9D2SJM3"/>
<organism evidence="8 9">
    <name type="scientific">Candidatus Blautia merdigallinarum</name>
    <dbReference type="NCBI Taxonomy" id="2838495"/>
    <lineage>
        <taxon>Bacteria</taxon>
        <taxon>Bacillati</taxon>
        <taxon>Bacillota</taxon>
        <taxon>Clostridia</taxon>
        <taxon>Lachnospirales</taxon>
        <taxon>Lachnospiraceae</taxon>
        <taxon>Blautia</taxon>
    </lineage>
</organism>
<sequence length="319" mass="35819">MSFSGEVKEELLKKTDSARHCRIAELAAIIAFNGEICTNIRGETTLWVSSENSGILRKYFTLLGKTFKIDDEVSIDEKIVKKNNRFTIDVGNQDITVKVLQAVKLLTADRRPSSVQGLVSQMVIQKNCCKRAFLRGAFLCAGSISDPTKFYHFEIVCTSQVKARQLQELIQSFEIDAKIVKRKKYDVVYVKEGAQIVELLGLMGAGVSLMNLENVRILKGMRNTVNRKVNCETANINKTVNAAVKQMEDIEYIRDTVGLHRLPENLEETALLRLEYPQASLKELGALLSVPIGKSGINHRLRKISSIAEQLRGFKEEQV</sequence>
<feature type="domain" description="WhiA LAGLIDADG-like" evidence="7">
    <location>
        <begin position="131"/>
        <end position="222"/>
    </location>
</feature>
<evidence type="ECO:0000256" key="3">
    <source>
        <dbReference type="ARBA" id="ARBA00023306"/>
    </source>
</evidence>
<dbReference type="GO" id="GO:0051301">
    <property type="term" value="P:cell division"/>
    <property type="evidence" value="ECO:0007669"/>
    <property type="project" value="UniProtKB-UniRule"/>
</dbReference>
<dbReference type="InterPro" id="IPR018478">
    <property type="entry name" value="Sporu_reg_WhiA_N_dom"/>
</dbReference>
<dbReference type="Pfam" id="PF10298">
    <property type="entry name" value="WhiA_N"/>
    <property type="match status" value="1"/>
</dbReference>
<feature type="domain" description="Sporulation regulator WhiA C-terminal" evidence="5">
    <location>
        <begin position="225"/>
        <end position="308"/>
    </location>
</feature>
<dbReference type="InterPro" id="IPR039518">
    <property type="entry name" value="WhiA_LAGLIDADG_dom"/>
</dbReference>
<dbReference type="Pfam" id="PF14527">
    <property type="entry name" value="LAGLIDADG_WhiA"/>
    <property type="match status" value="1"/>
</dbReference>
<feature type="domain" description="Sporulation transcription regulator WhiA N-terminal" evidence="6">
    <location>
        <begin position="19"/>
        <end position="106"/>
    </location>
</feature>
<accession>A0A9D2SJM3</accession>
<protein>
    <recommendedName>
        <fullName evidence="4">Probable cell division protein WhiA</fullName>
    </recommendedName>
</protein>
<keyword evidence="2 4" id="KW-0238">DNA-binding</keyword>
<evidence type="ECO:0000256" key="2">
    <source>
        <dbReference type="ARBA" id="ARBA00023125"/>
    </source>
</evidence>
<dbReference type="InterPro" id="IPR027434">
    <property type="entry name" value="Homing_endonucl"/>
</dbReference>
<proteinExistence type="inferred from homology"/>
<comment type="function">
    <text evidence="4">Involved in cell division and chromosome segregation.</text>
</comment>
<evidence type="ECO:0000256" key="1">
    <source>
        <dbReference type="ARBA" id="ARBA00022618"/>
    </source>
</evidence>
<dbReference type="GO" id="GO:0043937">
    <property type="term" value="P:regulation of sporulation"/>
    <property type="evidence" value="ECO:0007669"/>
    <property type="project" value="InterPro"/>
</dbReference>
<dbReference type="Proteomes" id="UP000823893">
    <property type="component" value="Unassembled WGS sequence"/>
</dbReference>
<dbReference type="SUPFAM" id="SSF55608">
    <property type="entry name" value="Homing endonucleases"/>
    <property type="match status" value="1"/>
</dbReference>
<keyword evidence="1 4" id="KW-0132">Cell division</keyword>
<dbReference type="HAMAP" id="MF_01420">
    <property type="entry name" value="HTH_type_WhiA"/>
    <property type="match status" value="1"/>
</dbReference>